<sequence length="55" mass="6359">MMEIDQNLEEYFRLNTAQLLRSDDDTDNNTGVDEANGNVFGRVSAFFRRLSCCCY</sequence>
<protein>
    <submittedName>
        <fullName evidence="1">Uncharacterized protein</fullName>
    </submittedName>
</protein>
<keyword evidence="2" id="KW-1185">Reference proteome</keyword>
<dbReference type="GeneID" id="63805653"/>
<reference evidence="1 2" key="1">
    <citation type="submission" date="2016-07" db="EMBL/GenBank/DDBJ databases">
        <title>Pervasive Adenine N6-methylation of Active Genes in Fungi.</title>
        <authorList>
            <consortium name="DOE Joint Genome Institute"/>
            <person name="Mondo S.J."/>
            <person name="Dannebaum R.O."/>
            <person name="Kuo R.C."/>
            <person name="Labutti K."/>
            <person name="Haridas S."/>
            <person name="Kuo A."/>
            <person name="Salamov A."/>
            <person name="Ahrendt S.R."/>
            <person name="Lipzen A."/>
            <person name="Sullivan W."/>
            <person name="Andreopoulos W.B."/>
            <person name="Clum A."/>
            <person name="Lindquist E."/>
            <person name="Daum C."/>
            <person name="Ramamoorthy G.K."/>
            <person name="Gryganskyi A."/>
            <person name="Culley D."/>
            <person name="Magnuson J.K."/>
            <person name="James T.Y."/>
            <person name="O'Malley M.A."/>
            <person name="Stajich J.E."/>
            <person name="Spatafora J.W."/>
            <person name="Visel A."/>
            <person name="Grigoriev I.V."/>
        </authorList>
    </citation>
    <scope>NUCLEOTIDE SEQUENCE [LARGE SCALE GENOMIC DNA]</scope>
    <source>
        <strain evidence="1 2">ATCC 12442</strain>
    </source>
</reference>
<accession>A0A1Y1VSZ8</accession>
<gene>
    <name evidence="1" type="ORF">DL89DRAFT_272683</name>
</gene>
<comment type="caution">
    <text evidence="1">The sequence shown here is derived from an EMBL/GenBank/DDBJ whole genome shotgun (WGS) entry which is preliminary data.</text>
</comment>
<evidence type="ECO:0000313" key="2">
    <source>
        <dbReference type="Proteomes" id="UP000193922"/>
    </source>
</evidence>
<name>A0A1Y1VSZ8_9FUNG</name>
<proteinExistence type="predicted"/>
<dbReference type="AlphaFoldDB" id="A0A1Y1VSZ8"/>
<dbReference type="EMBL" id="MCFD01000121">
    <property type="protein sequence ID" value="ORX64136.1"/>
    <property type="molecule type" value="Genomic_DNA"/>
</dbReference>
<dbReference type="Proteomes" id="UP000193922">
    <property type="component" value="Unassembled WGS sequence"/>
</dbReference>
<organism evidence="1 2">
    <name type="scientific">Linderina pennispora</name>
    <dbReference type="NCBI Taxonomy" id="61395"/>
    <lineage>
        <taxon>Eukaryota</taxon>
        <taxon>Fungi</taxon>
        <taxon>Fungi incertae sedis</taxon>
        <taxon>Zoopagomycota</taxon>
        <taxon>Kickxellomycotina</taxon>
        <taxon>Kickxellomycetes</taxon>
        <taxon>Kickxellales</taxon>
        <taxon>Kickxellaceae</taxon>
        <taxon>Linderina</taxon>
    </lineage>
</organism>
<evidence type="ECO:0000313" key="1">
    <source>
        <dbReference type="EMBL" id="ORX64136.1"/>
    </source>
</evidence>
<dbReference type="RefSeq" id="XP_040739177.1">
    <property type="nucleotide sequence ID" value="XM_040889005.1"/>
</dbReference>